<evidence type="ECO:0000256" key="1">
    <source>
        <dbReference type="ARBA" id="ARBA00010641"/>
    </source>
</evidence>
<evidence type="ECO:0000259" key="8">
    <source>
        <dbReference type="Pfam" id="PF16244"/>
    </source>
</evidence>
<feature type="domain" description="YcdB/YcdC repeated" evidence="8">
    <location>
        <begin position="225"/>
        <end position="354"/>
    </location>
</feature>
<sequence>MNPFELEAAVKAAADGDASAFAQLIEAERTQMLRVAGYYVRNHIDAEDAVQEAICRAFTALPTLREPKYFRTWLTRIVINTSMSLLERSRKTIPTGGAEAEYLTASHKDTDGTLDLLQAVSALPPKVRRVILLKYMHDLRLKDIAELLELPLGTVKTYQNKGLNLLRTYYREEIEERRRAVEPIAADSAAWEGKDMESELSEMLHRSRERAKTLFENQSAVASAELKPFIEDVFRHGDQVRELLFIWTKPGTEIGISVTLSPDGDLIDYSVDMELYTEQEKCLHLPPEELFAIGERFVRDHYPDAPDQFSALEIEDRGDRVFFSCSQYASGMPLPRSGFWIDLHRSGFVTAFKYFGSKPEPVMPDHILTPEELLEEVAKDLSMKLYFMRLHESVHSQGDDRLHLVYMPQPYLINRPAVPESGESKKNAQAKDDYDPCAGANEPILEVLRRNEPGVPADPETLLESLGISEAEYEVLREVDMGSERGVVYRRREAVPAAEAVDSTDPYTLYRYMQARNEETVKVRFDRDSGRISSFIDFREETGILQLDDRACLEIALNLLHTADPFVFPHLRLNLEEEEDKETEQPSRQNAGFNFSVCKDSVPGFSHHVSVSVNRTTGRINHYMSADLGMEELEKLSLVPSLPLEEAKRRLIAALEPRLIWELDYSDDRSGDGHYMLRYKLVERESGLSVRMIEAHTGQIVTDNF</sequence>
<evidence type="ECO:0000313" key="10">
    <source>
        <dbReference type="Proteomes" id="UP000606653"/>
    </source>
</evidence>
<dbReference type="EMBL" id="BMLN01000011">
    <property type="protein sequence ID" value="GGO05949.1"/>
    <property type="molecule type" value="Genomic_DNA"/>
</dbReference>
<dbReference type="CDD" id="cd06171">
    <property type="entry name" value="Sigma70_r4"/>
    <property type="match status" value="1"/>
</dbReference>
<dbReference type="InterPro" id="IPR013249">
    <property type="entry name" value="RNA_pol_sigma70_r4_t2"/>
</dbReference>
<keyword evidence="10" id="KW-1185">Reference proteome</keyword>
<dbReference type="RefSeq" id="WP_018977364.1">
    <property type="nucleotide sequence ID" value="NZ_BMLN01000011.1"/>
</dbReference>
<gene>
    <name evidence="9" type="ORF">GCM10010969_32830</name>
</gene>
<proteinExistence type="inferred from homology"/>
<feature type="domain" description="RNA polymerase sigma-70 region 2" evidence="6">
    <location>
        <begin position="24"/>
        <end position="91"/>
    </location>
</feature>
<reference evidence="10" key="1">
    <citation type="journal article" date="2019" name="Int. J. Syst. Evol. Microbiol.">
        <title>The Global Catalogue of Microorganisms (GCM) 10K type strain sequencing project: providing services to taxonomists for standard genome sequencing and annotation.</title>
        <authorList>
            <consortium name="The Broad Institute Genomics Platform"/>
            <consortium name="The Broad Institute Genome Sequencing Center for Infectious Disease"/>
            <person name="Wu L."/>
            <person name="Ma J."/>
        </authorList>
    </citation>
    <scope>NUCLEOTIDE SEQUENCE [LARGE SCALE GENOMIC DNA]</scope>
    <source>
        <strain evidence="10">CGMCC 1.6964</strain>
    </source>
</reference>
<organism evidence="9 10">
    <name type="scientific">Saccharibacillus kuerlensis</name>
    <dbReference type="NCBI Taxonomy" id="459527"/>
    <lineage>
        <taxon>Bacteria</taxon>
        <taxon>Bacillati</taxon>
        <taxon>Bacillota</taxon>
        <taxon>Bacilli</taxon>
        <taxon>Bacillales</taxon>
        <taxon>Paenibacillaceae</taxon>
        <taxon>Saccharibacillus</taxon>
    </lineage>
</organism>
<dbReference type="InterPro" id="IPR014284">
    <property type="entry name" value="RNA_pol_sigma-70_dom"/>
</dbReference>
<keyword evidence="4" id="KW-0804">Transcription</keyword>
<feature type="region of interest" description="Disordered" evidence="5">
    <location>
        <begin position="416"/>
        <end position="436"/>
    </location>
</feature>
<accession>A0ABQ2L7M3</accession>
<evidence type="ECO:0000259" key="6">
    <source>
        <dbReference type="Pfam" id="PF04542"/>
    </source>
</evidence>
<dbReference type="InterPro" id="IPR013324">
    <property type="entry name" value="RNA_pol_sigma_r3/r4-like"/>
</dbReference>
<dbReference type="Pfam" id="PF08281">
    <property type="entry name" value="Sigma70_r4_2"/>
    <property type="match status" value="1"/>
</dbReference>
<dbReference type="InterPro" id="IPR032599">
    <property type="entry name" value="YcdB/YcdC_rep_domain"/>
</dbReference>
<comment type="similarity">
    <text evidence="1">Belongs to the sigma-70 factor family. ECF subfamily.</text>
</comment>
<keyword evidence="3" id="KW-0731">Sigma factor</keyword>
<dbReference type="NCBIfam" id="TIGR02937">
    <property type="entry name" value="sigma70-ECF"/>
    <property type="match status" value="1"/>
</dbReference>
<dbReference type="Pfam" id="PF04542">
    <property type="entry name" value="Sigma70_r2"/>
    <property type="match status" value="1"/>
</dbReference>
<dbReference type="PANTHER" id="PTHR43133:SF51">
    <property type="entry name" value="RNA POLYMERASE SIGMA FACTOR"/>
    <property type="match status" value="1"/>
</dbReference>
<dbReference type="InterPro" id="IPR007627">
    <property type="entry name" value="RNA_pol_sigma70_r2"/>
</dbReference>
<evidence type="ECO:0000259" key="7">
    <source>
        <dbReference type="Pfam" id="PF08281"/>
    </source>
</evidence>
<dbReference type="PANTHER" id="PTHR43133">
    <property type="entry name" value="RNA POLYMERASE ECF-TYPE SIGMA FACTO"/>
    <property type="match status" value="1"/>
</dbReference>
<dbReference type="Proteomes" id="UP000606653">
    <property type="component" value="Unassembled WGS sequence"/>
</dbReference>
<evidence type="ECO:0000256" key="3">
    <source>
        <dbReference type="ARBA" id="ARBA00023082"/>
    </source>
</evidence>
<dbReference type="SUPFAM" id="SSF88946">
    <property type="entry name" value="Sigma2 domain of RNA polymerase sigma factors"/>
    <property type="match status" value="1"/>
</dbReference>
<dbReference type="Pfam" id="PF16244">
    <property type="entry name" value="DUF4901"/>
    <property type="match status" value="2"/>
</dbReference>
<feature type="compositionally biased region" description="Basic and acidic residues" evidence="5">
    <location>
        <begin position="422"/>
        <end position="434"/>
    </location>
</feature>
<protein>
    <submittedName>
        <fullName evidence="9">Uncharacterized protein</fullName>
    </submittedName>
</protein>
<dbReference type="SUPFAM" id="SSF88659">
    <property type="entry name" value="Sigma3 and sigma4 domains of RNA polymerase sigma factors"/>
    <property type="match status" value="1"/>
</dbReference>
<name>A0ABQ2L7M3_9BACL</name>
<feature type="domain" description="YcdB/YcdC repeated" evidence="8">
    <location>
        <begin position="471"/>
        <end position="625"/>
    </location>
</feature>
<dbReference type="Gene3D" id="1.10.10.10">
    <property type="entry name" value="Winged helix-like DNA-binding domain superfamily/Winged helix DNA-binding domain"/>
    <property type="match status" value="1"/>
</dbReference>
<dbReference type="InterPro" id="IPR039425">
    <property type="entry name" value="RNA_pol_sigma-70-like"/>
</dbReference>
<evidence type="ECO:0000256" key="2">
    <source>
        <dbReference type="ARBA" id="ARBA00023015"/>
    </source>
</evidence>
<evidence type="ECO:0000256" key="4">
    <source>
        <dbReference type="ARBA" id="ARBA00023163"/>
    </source>
</evidence>
<evidence type="ECO:0000313" key="9">
    <source>
        <dbReference type="EMBL" id="GGO05949.1"/>
    </source>
</evidence>
<comment type="caution">
    <text evidence="9">The sequence shown here is derived from an EMBL/GenBank/DDBJ whole genome shotgun (WGS) entry which is preliminary data.</text>
</comment>
<keyword evidence="2" id="KW-0805">Transcription regulation</keyword>
<dbReference type="InterPro" id="IPR013325">
    <property type="entry name" value="RNA_pol_sigma_r2"/>
</dbReference>
<feature type="domain" description="RNA polymerase sigma factor 70 region 4 type 2" evidence="7">
    <location>
        <begin position="115"/>
        <end position="158"/>
    </location>
</feature>
<evidence type="ECO:0000256" key="5">
    <source>
        <dbReference type="SAM" id="MobiDB-lite"/>
    </source>
</evidence>
<dbReference type="InterPro" id="IPR036388">
    <property type="entry name" value="WH-like_DNA-bd_sf"/>
</dbReference>
<dbReference type="Gene3D" id="1.10.1740.10">
    <property type="match status" value="1"/>
</dbReference>